<dbReference type="OrthoDB" id="9807187at2"/>
<dbReference type="GO" id="GO:0008324">
    <property type="term" value="F:monoatomic cation transmembrane transporter activity"/>
    <property type="evidence" value="ECO:0007669"/>
    <property type="project" value="InterPro"/>
</dbReference>
<name>A0A395JRA1_9GAMM</name>
<organism evidence="8 9">
    <name type="scientific">Arenicella xantha</name>
    <dbReference type="NCBI Taxonomy" id="644221"/>
    <lineage>
        <taxon>Bacteria</taxon>
        <taxon>Pseudomonadati</taxon>
        <taxon>Pseudomonadota</taxon>
        <taxon>Gammaproteobacteria</taxon>
        <taxon>Arenicellales</taxon>
        <taxon>Arenicellaceae</taxon>
        <taxon>Arenicella</taxon>
    </lineage>
</organism>
<evidence type="ECO:0000313" key="8">
    <source>
        <dbReference type="EMBL" id="RBP51230.1"/>
    </source>
</evidence>
<comment type="caution">
    <text evidence="8">The sequence shown here is derived from an EMBL/GenBank/DDBJ whole genome shotgun (WGS) entry which is preliminary data.</text>
</comment>
<dbReference type="PANTHER" id="PTHR34584:SF1">
    <property type="entry name" value="NA(+)_H(+) ANTIPORTER SUBUNIT E1"/>
    <property type="match status" value="1"/>
</dbReference>
<feature type="transmembrane region" description="Helical" evidence="7">
    <location>
        <begin position="14"/>
        <end position="31"/>
    </location>
</feature>
<keyword evidence="3" id="KW-1003">Cell membrane</keyword>
<dbReference type="Pfam" id="PF01899">
    <property type="entry name" value="MNHE"/>
    <property type="match status" value="1"/>
</dbReference>
<sequence length="170" mass="18731">MSQSNQASKLTRRLGRAAILFALLIVAWVIWSGHYQPLLLILGLFSCLLTVYLTHRMGYFKNNVFALRFGVRLLGYWAWLAKEVVRSSLDVARIVLSPSLPISPQVVEITATADHPVDQAMLGNSITLTPGTLALDVYEGRIKVHCLTAAGADDLLSGGMDRRVAALRKR</sequence>
<dbReference type="AlphaFoldDB" id="A0A395JRA1"/>
<keyword evidence="9" id="KW-1185">Reference proteome</keyword>
<reference evidence="8 9" key="1">
    <citation type="submission" date="2018-06" db="EMBL/GenBank/DDBJ databases">
        <title>Genomic Encyclopedia of Type Strains, Phase IV (KMG-IV): sequencing the most valuable type-strain genomes for metagenomic binning, comparative biology and taxonomic classification.</title>
        <authorList>
            <person name="Goeker M."/>
        </authorList>
    </citation>
    <scope>NUCLEOTIDE SEQUENCE [LARGE SCALE GENOMIC DNA]</scope>
    <source>
        <strain evidence="8 9">DSM 24032</strain>
    </source>
</reference>
<dbReference type="RefSeq" id="WP_113954014.1">
    <property type="nucleotide sequence ID" value="NZ_QNRT01000002.1"/>
</dbReference>
<keyword evidence="4 7" id="KW-0812">Transmembrane</keyword>
<evidence type="ECO:0000256" key="6">
    <source>
        <dbReference type="ARBA" id="ARBA00023136"/>
    </source>
</evidence>
<evidence type="ECO:0000256" key="2">
    <source>
        <dbReference type="ARBA" id="ARBA00006228"/>
    </source>
</evidence>
<keyword evidence="6 7" id="KW-0472">Membrane</keyword>
<dbReference type="InParanoid" id="A0A395JRA1"/>
<dbReference type="InterPro" id="IPR002758">
    <property type="entry name" value="Cation_antiport_E"/>
</dbReference>
<evidence type="ECO:0000256" key="7">
    <source>
        <dbReference type="SAM" id="Phobius"/>
    </source>
</evidence>
<keyword evidence="5 7" id="KW-1133">Transmembrane helix</keyword>
<protein>
    <submittedName>
        <fullName evidence="8">Multisubunit sodium/proton antiporter MrpE subunit</fullName>
    </submittedName>
</protein>
<comment type="similarity">
    <text evidence="2">Belongs to the CPA3 antiporters (TC 2.A.63) subunit E family.</text>
</comment>
<comment type="subcellular location">
    <subcellularLocation>
        <location evidence="1">Cell membrane</location>
        <topology evidence="1">Multi-pass membrane protein</topology>
    </subcellularLocation>
</comment>
<evidence type="ECO:0000313" key="9">
    <source>
        <dbReference type="Proteomes" id="UP000253083"/>
    </source>
</evidence>
<accession>A0A395JRA1</accession>
<evidence type="ECO:0000256" key="5">
    <source>
        <dbReference type="ARBA" id="ARBA00022989"/>
    </source>
</evidence>
<evidence type="ECO:0000256" key="4">
    <source>
        <dbReference type="ARBA" id="ARBA00022692"/>
    </source>
</evidence>
<feature type="transmembrane region" description="Helical" evidence="7">
    <location>
        <begin position="37"/>
        <end position="54"/>
    </location>
</feature>
<gene>
    <name evidence="8" type="ORF">DFR28_102649</name>
</gene>
<dbReference type="GO" id="GO:0005886">
    <property type="term" value="C:plasma membrane"/>
    <property type="evidence" value="ECO:0007669"/>
    <property type="project" value="UniProtKB-SubCell"/>
</dbReference>
<dbReference type="PANTHER" id="PTHR34584">
    <property type="entry name" value="NA(+)/H(+) ANTIPORTER SUBUNIT E1"/>
    <property type="match status" value="1"/>
</dbReference>
<dbReference type="Proteomes" id="UP000253083">
    <property type="component" value="Unassembled WGS sequence"/>
</dbReference>
<dbReference type="EMBL" id="QNRT01000002">
    <property type="protein sequence ID" value="RBP51230.1"/>
    <property type="molecule type" value="Genomic_DNA"/>
</dbReference>
<proteinExistence type="inferred from homology"/>
<evidence type="ECO:0000256" key="3">
    <source>
        <dbReference type="ARBA" id="ARBA00022475"/>
    </source>
</evidence>
<evidence type="ECO:0000256" key="1">
    <source>
        <dbReference type="ARBA" id="ARBA00004651"/>
    </source>
</evidence>